<feature type="non-terminal residue" evidence="1">
    <location>
        <position position="1"/>
    </location>
</feature>
<protein>
    <submittedName>
        <fullName evidence="1">Uncharacterized protein</fullName>
    </submittedName>
</protein>
<reference evidence="1 2" key="1">
    <citation type="submission" date="2024-11" db="EMBL/GenBank/DDBJ databases">
        <title>Chromosome-level genome assembly of the freshwater bivalve Anodonta woodiana.</title>
        <authorList>
            <person name="Chen X."/>
        </authorList>
    </citation>
    <scope>NUCLEOTIDE SEQUENCE [LARGE SCALE GENOMIC DNA]</scope>
    <source>
        <strain evidence="1">MN2024</strain>
        <tissue evidence="1">Gills</tissue>
    </source>
</reference>
<name>A0ABD3VQC8_SINWO</name>
<dbReference type="EMBL" id="JBJQND010000011">
    <property type="protein sequence ID" value="KAL3862883.1"/>
    <property type="molecule type" value="Genomic_DNA"/>
</dbReference>
<gene>
    <name evidence="1" type="ORF">ACJMK2_008827</name>
</gene>
<comment type="caution">
    <text evidence="1">The sequence shown here is derived from an EMBL/GenBank/DDBJ whole genome shotgun (WGS) entry which is preliminary data.</text>
</comment>
<evidence type="ECO:0000313" key="1">
    <source>
        <dbReference type="EMBL" id="KAL3862883.1"/>
    </source>
</evidence>
<proteinExistence type="predicted"/>
<dbReference type="Proteomes" id="UP001634394">
    <property type="component" value="Unassembled WGS sequence"/>
</dbReference>
<organism evidence="1 2">
    <name type="scientific">Sinanodonta woodiana</name>
    <name type="common">Chinese pond mussel</name>
    <name type="synonym">Anodonta woodiana</name>
    <dbReference type="NCBI Taxonomy" id="1069815"/>
    <lineage>
        <taxon>Eukaryota</taxon>
        <taxon>Metazoa</taxon>
        <taxon>Spiralia</taxon>
        <taxon>Lophotrochozoa</taxon>
        <taxon>Mollusca</taxon>
        <taxon>Bivalvia</taxon>
        <taxon>Autobranchia</taxon>
        <taxon>Heteroconchia</taxon>
        <taxon>Palaeoheterodonta</taxon>
        <taxon>Unionida</taxon>
        <taxon>Unionoidea</taxon>
        <taxon>Unionidae</taxon>
        <taxon>Unioninae</taxon>
        <taxon>Sinanodonta</taxon>
    </lineage>
</organism>
<evidence type="ECO:0000313" key="2">
    <source>
        <dbReference type="Proteomes" id="UP001634394"/>
    </source>
</evidence>
<sequence>QWSGNATIKHCGSSELTITFNFSIGGETFFERSWYLNSITNKIATVNKTGFLTVEPPYISRLTLSGT</sequence>
<feature type="non-terminal residue" evidence="1">
    <location>
        <position position="67"/>
    </location>
</feature>
<dbReference type="AlphaFoldDB" id="A0ABD3VQC8"/>
<accession>A0ABD3VQC8</accession>
<keyword evidence="2" id="KW-1185">Reference proteome</keyword>